<comment type="pathway">
    <text evidence="1">Lipid metabolism.</text>
</comment>
<dbReference type="AlphaFoldDB" id="A0A1S1HAG7"/>
<reference evidence="5 6" key="1">
    <citation type="submission" date="2016-09" db="EMBL/GenBank/DDBJ databases">
        <title>Metabolic pathway, cell adaptation mechanisms and a novel monoxygenase revealed through proteogenomic-transcription analysis of a Sphingomonas haloaromaticamans strain degrading the fungicide ortho-phenylphenol.</title>
        <authorList>
            <person name="Perruchon C."/>
            <person name="Papadopoulou E.S."/>
            <person name="Rousidou C."/>
            <person name="Vasileiadis S."/>
            <person name="Tanou G."/>
            <person name="Amoutzias G."/>
            <person name="Molassiotis A."/>
            <person name="Karpouzas D.G."/>
        </authorList>
    </citation>
    <scope>NUCLEOTIDE SEQUENCE [LARGE SCALE GENOMIC DNA]</scope>
    <source>
        <strain evidence="5 6">P3</strain>
    </source>
</reference>
<gene>
    <name evidence="5" type="ORF">BHE75_01060</name>
</gene>
<dbReference type="EMBL" id="MIPT01000001">
    <property type="protein sequence ID" value="OHT19078.1"/>
    <property type="molecule type" value="Genomic_DNA"/>
</dbReference>
<name>A0A1S1HAG7_9SPHN</name>
<dbReference type="Proteomes" id="UP000179467">
    <property type="component" value="Unassembled WGS sequence"/>
</dbReference>
<proteinExistence type="predicted"/>
<keyword evidence="2 5" id="KW-0808">Transferase</keyword>
<protein>
    <submittedName>
        <fullName evidence="5">Acyltransferase</fullName>
    </submittedName>
</protein>
<evidence type="ECO:0000256" key="2">
    <source>
        <dbReference type="ARBA" id="ARBA00022679"/>
    </source>
</evidence>
<dbReference type="SMART" id="SM00563">
    <property type="entry name" value="PlsC"/>
    <property type="match status" value="1"/>
</dbReference>
<dbReference type="PANTHER" id="PTHR10434">
    <property type="entry name" value="1-ACYL-SN-GLYCEROL-3-PHOSPHATE ACYLTRANSFERASE"/>
    <property type="match status" value="1"/>
</dbReference>
<evidence type="ECO:0000259" key="4">
    <source>
        <dbReference type="SMART" id="SM00563"/>
    </source>
</evidence>
<comment type="caution">
    <text evidence="5">The sequence shown here is derived from an EMBL/GenBank/DDBJ whole genome shotgun (WGS) entry which is preliminary data.</text>
</comment>
<dbReference type="GO" id="GO:0006654">
    <property type="term" value="P:phosphatidic acid biosynthetic process"/>
    <property type="evidence" value="ECO:0007669"/>
    <property type="project" value="TreeGrafter"/>
</dbReference>
<accession>A0A1S1HAG7</accession>
<dbReference type="Pfam" id="PF01553">
    <property type="entry name" value="Acyltransferase"/>
    <property type="match status" value="1"/>
</dbReference>
<dbReference type="PANTHER" id="PTHR10434:SF40">
    <property type="entry name" value="1-ACYL-SN-GLYCEROL-3-PHOSPHATE ACYLTRANSFERASE"/>
    <property type="match status" value="1"/>
</dbReference>
<keyword evidence="6" id="KW-1185">Reference proteome</keyword>
<dbReference type="CDD" id="cd07989">
    <property type="entry name" value="LPLAT_AGPAT-like"/>
    <property type="match status" value="1"/>
</dbReference>
<evidence type="ECO:0000256" key="3">
    <source>
        <dbReference type="ARBA" id="ARBA00023315"/>
    </source>
</evidence>
<dbReference type="GO" id="GO:0003841">
    <property type="term" value="F:1-acylglycerol-3-phosphate O-acyltransferase activity"/>
    <property type="evidence" value="ECO:0007669"/>
    <property type="project" value="TreeGrafter"/>
</dbReference>
<sequence>MKPMAFLRSLLFALVFYPGSVVAVLVAFPVALAGPAALRRHAVGWTRFHSWCARNLLGIRSRIEGPVPEGCVLIAAKHQSMYETLELLRVLHEPAVVLKRELADMPGWGTIARRYGAIPVDRTGSAAALRRMLVAGRAAIAEGRSILIFPEGTRVPPGQQPPLRAGFAGLYKSLSLPVAAVAIDSGRLYPRHGFVRHAGIVTFRFADLLPPGLPRTEIETAVHQRINALDTLAEGG</sequence>
<evidence type="ECO:0000313" key="5">
    <source>
        <dbReference type="EMBL" id="OHT19078.1"/>
    </source>
</evidence>
<keyword evidence="3 5" id="KW-0012">Acyltransferase</keyword>
<evidence type="ECO:0000256" key="1">
    <source>
        <dbReference type="ARBA" id="ARBA00005189"/>
    </source>
</evidence>
<dbReference type="InterPro" id="IPR002123">
    <property type="entry name" value="Plipid/glycerol_acylTrfase"/>
</dbReference>
<dbReference type="SUPFAM" id="SSF69593">
    <property type="entry name" value="Glycerol-3-phosphate (1)-acyltransferase"/>
    <property type="match status" value="1"/>
</dbReference>
<organism evidence="5 6">
    <name type="scientific">Edaphosphingomonas haloaromaticamans</name>
    <dbReference type="NCBI Taxonomy" id="653954"/>
    <lineage>
        <taxon>Bacteria</taxon>
        <taxon>Pseudomonadati</taxon>
        <taxon>Pseudomonadota</taxon>
        <taxon>Alphaproteobacteria</taxon>
        <taxon>Sphingomonadales</taxon>
        <taxon>Rhizorhabdaceae</taxon>
        <taxon>Edaphosphingomonas</taxon>
    </lineage>
</organism>
<feature type="domain" description="Phospholipid/glycerol acyltransferase" evidence="4">
    <location>
        <begin position="72"/>
        <end position="186"/>
    </location>
</feature>
<evidence type="ECO:0000313" key="6">
    <source>
        <dbReference type="Proteomes" id="UP000179467"/>
    </source>
</evidence>